<organism evidence="2 3">
    <name type="scientific">Georgenia alba</name>
    <dbReference type="NCBI Taxonomy" id="2233858"/>
    <lineage>
        <taxon>Bacteria</taxon>
        <taxon>Bacillati</taxon>
        <taxon>Actinomycetota</taxon>
        <taxon>Actinomycetes</taxon>
        <taxon>Micrococcales</taxon>
        <taxon>Bogoriellaceae</taxon>
        <taxon>Georgenia</taxon>
    </lineage>
</organism>
<name>A0ABW2Q9M0_9MICO</name>
<dbReference type="Pfam" id="PF13692">
    <property type="entry name" value="Glyco_trans_1_4"/>
    <property type="match status" value="1"/>
</dbReference>
<feature type="compositionally biased region" description="Basic and acidic residues" evidence="1">
    <location>
        <begin position="353"/>
        <end position="366"/>
    </location>
</feature>
<evidence type="ECO:0000256" key="1">
    <source>
        <dbReference type="SAM" id="MobiDB-lite"/>
    </source>
</evidence>
<feature type="region of interest" description="Disordered" evidence="1">
    <location>
        <begin position="337"/>
        <end position="366"/>
    </location>
</feature>
<reference evidence="3" key="1">
    <citation type="journal article" date="2019" name="Int. J. Syst. Evol. Microbiol.">
        <title>The Global Catalogue of Microorganisms (GCM) 10K type strain sequencing project: providing services to taxonomists for standard genome sequencing and annotation.</title>
        <authorList>
            <consortium name="The Broad Institute Genomics Platform"/>
            <consortium name="The Broad Institute Genome Sequencing Center for Infectious Disease"/>
            <person name="Wu L."/>
            <person name="Ma J."/>
        </authorList>
    </citation>
    <scope>NUCLEOTIDE SEQUENCE [LARGE SCALE GENOMIC DNA]</scope>
    <source>
        <strain evidence="3">JCM 1490</strain>
    </source>
</reference>
<dbReference type="GO" id="GO:0016757">
    <property type="term" value="F:glycosyltransferase activity"/>
    <property type="evidence" value="ECO:0007669"/>
    <property type="project" value="UniProtKB-KW"/>
</dbReference>
<dbReference type="SUPFAM" id="SSF53756">
    <property type="entry name" value="UDP-Glycosyltransferase/glycogen phosphorylase"/>
    <property type="match status" value="1"/>
</dbReference>
<accession>A0ABW2Q9M0</accession>
<protein>
    <submittedName>
        <fullName evidence="2">Glycosyltransferase</fullName>
        <ecNumber evidence="2">2.4.-.-</ecNumber>
    </submittedName>
</protein>
<dbReference type="RefSeq" id="WP_382392241.1">
    <property type="nucleotide sequence ID" value="NZ_JBHTCQ010000001.1"/>
</dbReference>
<dbReference type="EC" id="2.4.-.-" evidence="2"/>
<dbReference type="EMBL" id="JBHTCQ010000001">
    <property type="protein sequence ID" value="MFC7404647.1"/>
    <property type="molecule type" value="Genomic_DNA"/>
</dbReference>
<dbReference type="Gene3D" id="3.40.50.2000">
    <property type="entry name" value="Glycogen Phosphorylase B"/>
    <property type="match status" value="2"/>
</dbReference>
<evidence type="ECO:0000313" key="3">
    <source>
        <dbReference type="Proteomes" id="UP001596455"/>
    </source>
</evidence>
<gene>
    <name evidence="2" type="ORF">ACFQQL_05960</name>
</gene>
<dbReference type="Proteomes" id="UP001596455">
    <property type="component" value="Unassembled WGS sequence"/>
</dbReference>
<evidence type="ECO:0000313" key="2">
    <source>
        <dbReference type="EMBL" id="MFC7404647.1"/>
    </source>
</evidence>
<sequence length="366" mass="41133">MNRRQHARRKGPVRVLQVAWPPEQGGNPYAALLIAHMPGDVDARYFTWSRALAGRFDVLHVHWPERFFRHPKLLGRIAKRALFGALIARTTLSRAAVVRTVHNPQPHEPGDRLEAVLESALARRTTGWIRLNNETPVPRHPNVATIAHGHYRDLYTDRLVEPTPGRVLFFGHIRPYKGVEELIDAFRGLPDPDLSLQVAGRPMTAAYGEEVRRRAHQDARIAVDLRRVPDDDLEAAIRESQLVVLPYREMHNSGALLLALSLDRPVLVPENTLNRELASEVGPRWVQTYTDRLTSDDLVRALASTQSAGDKPDLSARDWSTLARATASVYRDALRLARGGDRRQTPQSAQAARADEEIARSAGDRR</sequence>
<keyword evidence="3" id="KW-1185">Reference proteome</keyword>
<comment type="caution">
    <text evidence="2">The sequence shown here is derived from an EMBL/GenBank/DDBJ whole genome shotgun (WGS) entry which is preliminary data.</text>
</comment>
<keyword evidence="2" id="KW-0328">Glycosyltransferase</keyword>
<proteinExistence type="predicted"/>
<keyword evidence="2" id="KW-0808">Transferase</keyword>